<reference evidence="4 5" key="1">
    <citation type="submission" date="2019-02" db="EMBL/GenBank/DDBJ databases">
        <title>Emended description of the genus Rhodopseudomonas and description of Rhodopseudomonas albus sp. nov., a non-phototrophic, heavy-metal-tolerant bacterium isolated from garden soil.</title>
        <authorList>
            <person name="Bao Z."/>
            <person name="Cao W.W."/>
            <person name="Sato Y."/>
            <person name="Nishizawa T."/>
            <person name="Zhao J."/>
            <person name="Guo Y."/>
            <person name="Ohta H."/>
        </authorList>
    </citation>
    <scope>NUCLEOTIDE SEQUENCE [LARGE SCALE GENOMIC DNA]</scope>
    <source>
        <strain evidence="4 5">SK50-23</strain>
    </source>
</reference>
<dbReference type="NCBIfam" id="TIGR02601">
    <property type="entry name" value="autotrns_rpt"/>
    <property type="match status" value="1"/>
</dbReference>
<feature type="compositionally biased region" description="Basic and acidic residues" evidence="2">
    <location>
        <begin position="15"/>
        <end position="26"/>
    </location>
</feature>
<dbReference type="InterPro" id="IPR011050">
    <property type="entry name" value="Pectin_lyase_fold/virulence"/>
</dbReference>
<feature type="region of interest" description="Disordered" evidence="2">
    <location>
        <begin position="1"/>
        <end position="30"/>
    </location>
</feature>
<dbReference type="InterPro" id="IPR036709">
    <property type="entry name" value="Autotransporte_beta_dom_sf"/>
</dbReference>
<accession>A0ABX8A9N5</accession>
<dbReference type="SMART" id="SM00869">
    <property type="entry name" value="Autotransporter"/>
    <property type="match status" value="1"/>
</dbReference>
<dbReference type="SUPFAM" id="SSF103515">
    <property type="entry name" value="Autotransporter"/>
    <property type="match status" value="1"/>
</dbReference>
<organism evidence="4 5">
    <name type="scientific">Tardiphaga alba</name>
    <dbReference type="NCBI Taxonomy" id="340268"/>
    <lineage>
        <taxon>Bacteria</taxon>
        <taxon>Pseudomonadati</taxon>
        <taxon>Pseudomonadota</taxon>
        <taxon>Alphaproteobacteria</taxon>
        <taxon>Hyphomicrobiales</taxon>
        <taxon>Nitrobacteraceae</taxon>
        <taxon>Tardiphaga</taxon>
    </lineage>
</organism>
<evidence type="ECO:0000256" key="2">
    <source>
        <dbReference type="SAM" id="MobiDB-lite"/>
    </source>
</evidence>
<dbReference type="InterPro" id="IPR013425">
    <property type="entry name" value="Autotrns_rpt"/>
</dbReference>
<keyword evidence="1" id="KW-0732">Signal</keyword>
<dbReference type="PROSITE" id="PS51208">
    <property type="entry name" value="AUTOTRANSPORTER"/>
    <property type="match status" value="1"/>
</dbReference>
<sequence>MDGADAGQCHHRQRRSDPERHRHADIDGANNYSGGTTITLGAISAGNASALGSGAVTLNGGTLQQGSGITPLTLTNTFRINTAGGSIDAAGGEVILTGAITDGNGPGGALTILRNGVVGSVAFDSSGVNTYSGATIIGDGTTGGAAALLGRQSNAFSANSAVTVTANSFLDVGNVSQTIGSLAGAGTVNASGIGATGTLITGGDNSSTTFSGLLSNGGATLALTKTGTGTMTLTGNNTYSGATIVNGGTLAVNGAIVSATTVNNGGTLGGTGTLGNTTIAAGGTLAPGNSIGTLAVTGDLLFGAGANYSVEVSPTQADRTDVSGTATLAGTVRASYAAGTYTARQYTILNAAGGRSGTFDALVNIGMPASISSALSYDANNVYLNLTLSFVAPGGLNTNQQNVGNALTNYFNTTGGIPTAFTTLGPNGLTQVSGETATGSQQVTFDAMNQFIGVMTDPFTAGRGDTANAMGYAAPSKPIDAFAMFTKAPPKAFEERWNVWAAGFGGSRTTDGNAALGSNYTTSNIYGAAVGADYWFSPATVAGFAMAGGGTNFSVANGGSGRSDLMQAGAFVRHSEGSAYVTAAAAYGWQSITTDRLVSAGVTDRLQAAFNANAYSGRVEVGNRWLLPTLGGVGITPYAAVQVTAFDLPAYAETSATGATTFGLTYAGKTVTDTRTELGLRTDKSFAVNDALLTLRGRAAWVHDFNTDRSIAATFQSLPGAGFTVNGAQASRNAALTSASAEVKWGNGWAVAATFDGEFSDTTRSYAGRGVVRYAW</sequence>
<evidence type="ECO:0000313" key="4">
    <source>
        <dbReference type="EMBL" id="QUS40469.1"/>
    </source>
</evidence>
<name>A0ABX8A9N5_9BRAD</name>
<evidence type="ECO:0000313" key="5">
    <source>
        <dbReference type="Proteomes" id="UP000682843"/>
    </source>
</evidence>
<proteinExistence type="predicted"/>
<gene>
    <name evidence="4" type="ORF">RPMA_17740</name>
</gene>
<dbReference type="Proteomes" id="UP000682843">
    <property type="component" value="Chromosome"/>
</dbReference>
<dbReference type="SUPFAM" id="SSF51126">
    <property type="entry name" value="Pectin lyase-like"/>
    <property type="match status" value="1"/>
</dbReference>
<feature type="domain" description="Autotransporter" evidence="3">
    <location>
        <begin position="492"/>
        <end position="776"/>
    </location>
</feature>
<protein>
    <submittedName>
        <fullName evidence="4">Autotransporter domain-containing protein</fullName>
    </submittedName>
</protein>
<dbReference type="Pfam" id="PF03797">
    <property type="entry name" value="Autotransporter"/>
    <property type="match status" value="1"/>
</dbReference>
<dbReference type="EMBL" id="CP036498">
    <property type="protein sequence ID" value="QUS40469.1"/>
    <property type="molecule type" value="Genomic_DNA"/>
</dbReference>
<dbReference type="InterPro" id="IPR005546">
    <property type="entry name" value="Autotransporte_beta"/>
</dbReference>
<keyword evidence="5" id="KW-1185">Reference proteome</keyword>
<dbReference type="Pfam" id="PF12951">
    <property type="entry name" value="PATR"/>
    <property type="match status" value="3"/>
</dbReference>
<evidence type="ECO:0000259" key="3">
    <source>
        <dbReference type="PROSITE" id="PS51208"/>
    </source>
</evidence>
<dbReference type="Gene3D" id="2.40.128.130">
    <property type="entry name" value="Autotransporter beta-domain"/>
    <property type="match status" value="1"/>
</dbReference>
<evidence type="ECO:0000256" key="1">
    <source>
        <dbReference type="ARBA" id="ARBA00022729"/>
    </source>
</evidence>